<dbReference type="GO" id="GO:0005634">
    <property type="term" value="C:nucleus"/>
    <property type="evidence" value="ECO:0007669"/>
    <property type="project" value="TreeGrafter"/>
</dbReference>
<evidence type="ECO:0000256" key="9">
    <source>
        <dbReference type="ARBA" id="ARBA00023274"/>
    </source>
</evidence>
<dbReference type="InterPro" id="IPR004843">
    <property type="entry name" value="Calcineurin-like_PHP"/>
</dbReference>
<dbReference type="GO" id="GO:0003729">
    <property type="term" value="F:mRNA binding"/>
    <property type="evidence" value="ECO:0007669"/>
    <property type="project" value="UniProtKB-ARBA"/>
</dbReference>
<evidence type="ECO:0000256" key="4">
    <source>
        <dbReference type="ARBA" id="ARBA00022723"/>
    </source>
</evidence>
<feature type="region of interest" description="Disordered" evidence="13">
    <location>
        <begin position="473"/>
        <end position="510"/>
    </location>
</feature>
<evidence type="ECO:0000256" key="13">
    <source>
        <dbReference type="SAM" id="MobiDB-lite"/>
    </source>
</evidence>
<reference evidence="15 16" key="1">
    <citation type="journal article" date="2019" name="G3 (Bethesda)">
        <title>Sequencing of a Wild Apple (Malus baccata) Genome Unravels the Differences Between Cultivated and Wild Apple Species Regarding Disease Resistance and Cold Tolerance.</title>
        <authorList>
            <person name="Chen X."/>
        </authorList>
    </citation>
    <scope>NUCLEOTIDE SEQUENCE [LARGE SCALE GENOMIC DNA]</scope>
    <source>
        <strain evidence="16">cv. Shandingzi</strain>
        <tissue evidence="15">Leaves</tissue>
    </source>
</reference>
<keyword evidence="4" id="KW-0479">Metal-binding</keyword>
<keyword evidence="9" id="KW-0687">Ribonucleoprotein</keyword>
<keyword evidence="6" id="KW-0904">Protein phosphatase</keyword>
<dbReference type="FunFam" id="3.100.10.10:FF:000001">
    <property type="entry name" value="60S ribosomal protein L18"/>
    <property type="match status" value="1"/>
</dbReference>
<comment type="catalytic activity">
    <reaction evidence="11 12">
        <text>O-phospho-L-threonyl-[protein] + H2O = L-threonyl-[protein] + phosphate</text>
        <dbReference type="Rhea" id="RHEA:47004"/>
        <dbReference type="Rhea" id="RHEA-COMP:11060"/>
        <dbReference type="Rhea" id="RHEA-COMP:11605"/>
        <dbReference type="ChEBI" id="CHEBI:15377"/>
        <dbReference type="ChEBI" id="CHEBI:30013"/>
        <dbReference type="ChEBI" id="CHEBI:43474"/>
        <dbReference type="ChEBI" id="CHEBI:61977"/>
        <dbReference type="EC" id="3.1.3.16"/>
    </reaction>
</comment>
<dbReference type="GO" id="GO:0005737">
    <property type="term" value="C:cytoplasm"/>
    <property type="evidence" value="ECO:0007669"/>
    <property type="project" value="TreeGrafter"/>
</dbReference>
<dbReference type="SMART" id="SM00156">
    <property type="entry name" value="PP2Ac"/>
    <property type="match status" value="1"/>
</dbReference>
<proteinExistence type="inferred from homology"/>
<sequence>MEGMMDKGVLDDIIRRLLDGKGGKQVQLSEAEIRQLCVNARQIFLSQPNLLEVRAPVRICGQLSHPLLLRLTGDIHGQYQDLLRVFEYGGYPPSANYLFLGDYVDRGKQSLETICLLLAYKIRYPDKIFLLRGNHEDAKINRIYGFYDECKRRFNVRLWKIFTECFNCLPVAALIDGKILCMHGGLSPELENLDQIKEISRPTDIPDNGLLCDLLWSDPDARVEGWAESDRGVSCTFGADRVSDFLDKNELDLICRGHQVVEDGYEFFAKRRLVTIFSAPNYGGEFDNAGALLSVDEALVCSFEILKPVDHKASPSGSKLNLKKGIDLVAGGKSKKTKRTAPKSDDIYLKLLVKLYRFLVRRTGSKFNAVILKRLFMSKVNKAPLSLSRLIKYMQGKDNKIAVVVGTITDDIRVYEVPQMKVTALRFTETARARIEKAGGECLTFDQLALRAPLGQNVVLLRGPKNSREAVKHFGPAPGVPHSHTKPYVRSKGRKFEKARGKRNSKGFRV</sequence>
<dbReference type="InterPro" id="IPR021131">
    <property type="entry name" value="Ribosomal_uL15/eL18"/>
</dbReference>
<evidence type="ECO:0000256" key="1">
    <source>
        <dbReference type="ARBA" id="ARBA00001936"/>
    </source>
</evidence>
<dbReference type="SUPFAM" id="SSF56300">
    <property type="entry name" value="Metallo-dependent phosphatases"/>
    <property type="match status" value="1"/>
</dbReference>
<feature type="domain" description="Serine/threonine specific protein phosphatases" evidence="14">
    <location>
        <begin position="131"/>
        <end position="136"/>
    </location>
</feature>
<dbReference type="PANTHER" id="PTHR11668">
    <property type="entry name" value="SERINE/THREONINE PROTEIN PHOSPHATASE"/>
    <property type="match status" value="1"/>
</dbReference>
<gene>
    <name evidence="15" type="ORF">C1H46_009309</name>
</gene>
<evidence type="ECO:0000256" key="10">
    <source>
        <dbReference type="ARBA" id="ARBA00047761"/>
    </source>
</evidence>
<comment type="similarity">
    <text evidence="3">Belongs to the eukaryotic ribosomal protein eL18 family.</text>
</comment>
<dbReference type="SUPFAM" id="SSF52080">
    <property type="entry name" value="Ribosomal proteins L15p and L18e"/>
    <property type="match status" value="1"/>
</dbReference>
<dbReference type="CDD" id="cd07414">
    <property type="entry name" value="MPP_PP1_PPKL"/>
    <property type="match status" value="1"/>
</dbReference>
<evidence type="ECO:0000259" key="14">
    <source>
        <dbReference type="PROSITE" id="PS00125"/>
    </source>
</evidence>
<organism evidence="15 16">
    <name type="scientific">Malus baccata</name>
    <name type="common">Siberian crab apple</name>
    <name type="synonym">Pyrus baccata</name>
    <dbReference type="NCBI Taxonomy" id="106549"/>
    <lineage>
        <taxon>Eukaryota</taxon>
        <taxon>Viridiplantae</taxon>
        <taxon>Streptophyta</taxon>
        <taxon>Embryophyta</taxon>
        <taxon>Tracheophyta</taxon>
        <taxon>Spermatophyta</taxon>
        <taxon>Magnoliopsida</taxon>
        <taxon>eudicotyledons</taxon>
        <taxon>Gunneridae</taxon>
        <taxon>Pentapetalae</taxon>
        <taxon>rosids</taxon>
        <taxon>fabids</taxon>
        <taxon>Rosales</taxon>
        <taxon>Rosaceae</taxon>
        <taxon>Amygdaloideae</taxon>
        <taxon>Maleae</taxon>
        <taxon>Malus</taxon>
    </lineage>
</organism>
<accession>A0A540N264</accession>
<dbReference type="InterPro" id="IPR050341">
    <property type="entry name" value="PP1_catalytic_subunit"/>
</dbReference>
<dbReference type="Pfam" id="PF17135">
    <property type="entry name" value="Ribosomal_L18"/>
    <property type="match status" value="1"/>
</dbReference>
<protein>
    <recommendedName>
        <fullName evidence="12">Serine/threonine-protein phosphatase</fullName>
        <ecNumber evidence="12">3.1.3.16</ecNumber>
    </recommendedName>
</protein>
<dbReference type="EMBL" id="VIEB01000128">
    <property type="protein sequence ID" value="TQE05157.1"/>
    <property type="molecule type" value="Genomic_DNA"/>
</dbReference>
<dbReference type="PROSITE" id="PS00125">
    <property type="entry name" value="SER_THR_PHOSPHATASE"/>
    <property type="match status" value="1"/>
</dbReference>
<dbReference type="GO" id="GO:0046872">
    <property type="term" value="F:metal ion binding"/>
    <property type="evidence" value="ECO:0007669"/>
    <property type="project" value="UniProtKB-KW"/>
</dbReference>
<dbReference type="PANTHER" id="PTHR11668:SF429">
    <property type="entry name" value="SERINE_THREONINE-PROTEIN PHOSPHATASE PP1 ISOZYME 9"/>
    <property type="match status" value="1"/>
</dbReference>
<dbReference type="STRING" id="106549.A0A540N264"/>
<evidence type="ECO:0000256" key="5">
    <source>
        <dbReference type="ARBA" id="ARBA00022801"/>
    </source>
</evidence>
<dbReference type="EC" id="3.1.3.16" evidence="12"/>
<comment type="similarity">
    <text evidence="2">Belongs to the PPP phosphatase family. PP-1 subfamily.</text>
</comment>
<evidence type="ECO:0000256" key="7">
    <source>
        <dbReference type="ARBA" id="ARBA00022980"/>
    </source>
</evidence>
<dbReference type="InterPro" id="IPR029052">
    <property type="entry name" value="Metallo-depent_PP-like"/>
</dbReference>
<evidence type="ECO:0000256" key="2">
    <source>
        <dbReference type="ARBA" id="ARBA00005333"/>
    </source>
</evidence>
<dbReference type="Gene3D" id="3.100.10.10">
    <property type="match status" value="1"/>
</dbReference>
<dbReference type="GO" id="GO:1990904">
    <property type="term" value="C:ribonucleoprotein complex"/>
    <property type="evidence" value="ECO:0007669"/>
    <property type="project" value="UniProtKB-KW"/>
</dbReference>
<dbReference type="PRINTS" id="PR00114">
    <property type="entry name" value="STPHPHTASE"/>
</dbReference>
<keyword evidence="16" id="KW-1185">Reference proteome</keyword>
<evidence type="ECO:0000313" key="16">
    <source>
        <dbReference type="Proteomes" id="UP000315295"/>
    </source>
</evidence>
<evidence type="ECO:0000256" key="12">
    <source>
        <dbReference type="RuleBase" id="RU004273"/>
    </source>
</evidence>
<dbReference type="FunFam" id="3.60.21.10:FF:000026">
    <property type="entry name" value="Serine/threonine-protein phosphatase"/>
    <property type="match status" value="1"/>
</dbReference>
<dbReference type="InterPro" id="IPR036227">
    <property type="entry name" value="Ribosomal_uL15/eL18_sf"/>
</dbReference>
<comment type="catalytic activity">
    <reaction evidence="10">
        <text>O-phospho-L-seryl-[protein] + H2O = L-seryl-[protein] + phosphate</text>
        <dbReference type="Rhea" id="RHEA:20629"/>
        <dbReference type="Rhea" id="RHEA-COMP:9863"/>
        <dbReference type="Rhea" id="RHEA-COMP:11604"/>
        <dbReference type="ChEBI" id="CHEBI:15377"/>
        <dbReference type="ChEBI" id="CHEBI:29999"/>
        <dbReference type="ChEBI" id="CHEBI:43474"/>
        <dbReference type="ChEBI" id="CHEBI:83421"/>
        <dbReference type="EC" id="3.1.3.16"/>
    </reaction>
</comment>
<dbReference type="InterPro" id="IPR006186">
    <property type="entry name" value="Ser/Thr-sp_prot-phosphatase"/>
</dbReference>
<keyword evidence="8" id="KW-0464">Manganese</keyword>
<feature type="compositionally biased region" description="Basic residues" evidence="13">
    <location>
        <begin position="500"/>
        <end position="510"/>
    </location>
</feature>
<evidence type="ECO:0000256" key="11">
    <source>
        <dbReference type="ARBA" id="ARBA00048336"/>
    </source>
</evidence>
<name>A0A540N264_MALBA</name>
<dbReference type="Proteomes" id="UP000315295">
    <property type="component" value="Unassembled WGS sequence"/>
</dbReference>
<dbReference type="Pfam" id="PF16891">
    <property type="entry name" value="STPPase_N"/>
    <property type="match status" value="1"/>
</dbReference>
<evidence type="ECO:0000313" key="15">
    <source>
        <dbReference type="EMBL" id="TQE05157.1"/>
    </source>
</evidence>
<keyword evidence="5 12" id="KW-0378">Hydrolase</keyword>
<keyword evidence="7" id="KW-0689">Ribosomal protein</keyword>
<dbReference type="AlphaFoldDB" id="A0A540N264"/>
<dbReference type="InterPro" id="IPR031675">
    <property type="entry name" value="STPPase_N"/>
</dbReference>
<dbReference type="Pfam" id="PF00149">
    <property type="entry name" value="Metallophos"/>
    <property type="match status" value="1"/>
</dbReference>
<dbReference type="Gene3D" id="3.60.21.10">
    <property type="match status" value="1"/>
</dbReference>
<evidence type="ECO:0000256" key="8">
    <source>
        <dbReference type="ARBA" id="ARBA00023211"/>
    </source>
</evidence>
<evidence type="ECO:0000256" key="6">
    <source>
        <dbReference type="ARBA" id="ARBA00022912"/>
    </source>
</evidence>
<dbReference type="GO" id="GO:0005840">
    <property type="term" value="C:ribosome"/>
    <property type="evidence" value="ECO:0007669"/>
    <property type="project" value="UniProtKB-KW"/>
</dbReference>
<comment type="caution">
    <text evidence="15">The sequence shown here is derived from an EMBL/GenBank/DDBJ whole genome shotgun (WGS) entry which is preliminary data.</text>
</comment>
<dbReference type="GO" id="GO:0004722">
    <property type="term" value="F:protein serine/threonine phosphatase activity"/>
    <property type="evidence" value="ECO:0007669"/>
    <property type="project" value="UniProtKB-EC"/>
</dbReference>
<feature type="compositionally biased region" description="Basic residues" evidence="13">
    <location>
        <begin position="483"/>
        <end position="493"/>
    </location>
</feature>
<evidence type="ECO:0000256" key="3">
    <source>
        <dbReference type="ARBA" id="ARBA00006815"/>
    </source>
</evidence>
<comment type="cofactor">
    <cofactor evidence="1">
        <name>Mn(2+)</name>
        <dbReference type="ChEBI" id="CHEBI:29035"/>
    </cofactor>
</comment>